<dbReference type="GO" id="GO:0051287">
    <property type="term" value="F:NAD binding"/>
    <property type="evidence" value="ECO:0007669"/>
    <property type="project" value="InterPro"/>
</dbReference>
<dbReference type="InterPro" id="IPR006140">
    <property type="entry name" value="D-isomer_DH_NAD-bd"/>
</dbReference>
<evidence type="ECO:0000259" key="5">
    <source>
        <dbReference type="Pfam" id="PF02826"/>
    </source>
</evidence>
<gene>
    <name evidence="6" type="ordered locus">DEHA2C09724g</name>
</gene>
<feature type="domain" description="D-isomer specific 2-hydroxyacid dehydrogenase NAD-binding" evidence="5">
    <location>
        <begin position="143"/>
        <end position="321"/>
    </location>
</feature>
<dbReference type="eggNOG" id="KOG0069">
    <property type="taxonomic scope" value="Eukaryota"/>
</dbReference>
<evidence type="ECO:0000256" key="1">
    <source>
        <dbReference type="ARBA" id="ARBA00005854"/>
    </source>
</evidence>
<dbReference type="Pfam" id="PF00389">
    <property type="entry name" value="2-Hacid_dh"/>
    <property type="match status" value="1"/>
</dbReference>
<dbReference type="STRING" id="284592.Q6BUL2"/>
<dbReference type="KEGG" id="dha:DEHA2C09724g"/>
<evidence type="ECO:0000313" key="7">
    <source>
        <dbReference type="Proteomes" id="UP000000599"/>
    </source>
</evidence>
<name>Q6BUL2_DEBHA</name>
<organism evidence="6 7">
    <name type="scientific">Debaryomyces hansenii (strain ATCC 36239 / CBS 767 / BCRC 21394 / JCM 1990 / NBRC 0083 / IGC 2968)</name>
    <name type="common">Yeast</name>
    <name type="synonym">Torulaspora hansenii</name>
    <dbReference type="NCBI Taxonomy" id="284592"/>
    <lineage>
        <taxon>Eukaryota</taxon>
        <taxon>Fungi</taxon>
        <taxon>Dikarya</taxon>
        <taxon>Ascomycota</taxon>
        <taxon>Saccharomycotina</taxon>
        <taxon>Pichiomycetes</taxon>
        <taxon>Debaryomycetaceae</taxon>
        <taxon>Debaryomyces</taxon>
    </lineage>
</organism>
<dbReference type="OrthoDB" id="9991913at2759"/>
<evidence type="ECO:0000259" key="4">
    <source>
        <dbReference type="Pfam" id="PF00389"/>
    </source>
</evidence>
<dbReference type="HOGENOM" id="CLU_019796_1_2_1"/>
<dbReference type="GO" id="GO:0030267">
    <property type="term" value="F:glyoxylate reductase (NADPH) activity"/>
    <property type="evidence" value="ECO:0007669"/>
    <property type="project" value="TreeGrafter"/>
</dbReference>
<keyword evidence="7" id="KW-1185">Reference proteome</keyword>
<dbReference type="GO" id="GO:0047964">
    <property type="term" value="F:glyoxylate reductase (NADH) activity"/>
    <property type="evidence" value="ECO:0007669"/>
    <property type="project" value="EnsemblFungi"/>
</dbReference>
<dbReference type="EMBL" id="CR382135">
    <property type="protein sequence ID" value="CAG86178.2"/>
    <property type="molecule type" value="Genomic_DNA"/>
</dbReference>
<dbReference type="SUPFAM" id="SSF51735">
    <property type="entry name" value="NAD(P)-binding Rossmann-fold domains"/>
    <property type="match status" value="1"/>
</dbReference>
<dbReference type="InParanoid" id="Q6BUL2"/>
<dbReference type="SUPFAM" id="SSF52283">
    <property type="entry name" value="Formate/glycerate dehydrogenase catalytic domain-like"/>
    <property type="match status" value="1"/>
</dbReference>
<dbReference type="InterPro" id="IPR029752">
    <property type="entry name" value="D-isomer_DH_CS1"/>
</dbReference>
<dbReference type="InterPro" id="IPR006139">
    <property type="entry name" value="D-isomer_2_OHA_DH_cat_dom"/>
</dbReference>
<dbReference type="GO" id="GO:0016618">
    <property type="term" value="F:hydroxypyruvate reductase [NAD(P)H] activity"/>
    <property type="evidence" value="ECO:0007669"/>
    <property type="project" value="TreeGrafter"/>
</dbReference>
<reference evidence="6 7" key="1">
    <citation type="journal article" date="2004" name="Nature">
        <title>Genome evolution in yeasts.</title>
        <authorList>
            <consortium name="Genolevures"/>
            <person name="Dujon B."/>
            <person name="Sherman D."/>
            <person name="Fischer G."/>
            <person name="Durrens P."/>
            <person name="Casaregola S."/>
            <person name="Lafontaine I."/>
            <person name="de Montigny J."/>
            <person name="Marck C."/>
            <person name="Neuveglise C."/>
            <person name="Talla E."/>
            <person name="Goffard N."/>
            <person name="Frangeul L."/>
            <person name="Aigle M."/>
            <person name="Anthouard V."/>
            <person name="Babour A."/>
            <person name="Barbe V."/>
            <person name="Barnay S."/>
            <person name="Blanchin S."/>
            <person name="Beckerich J.M."/>
            <person name="Beyne E."/>
            <person name="Bleykasten C."/>
            <person name="Boisrame A."/>
            <person name="Boyer J."/>
            <person name="Cattolico L."/>
            <person name="Confanioleri F."/>
            <person name="de Daruvar A."/>
            <person name="Despons L."/>
            <person name="Fabre E."/>
            <person name="Fairhead C."/>
            <person name="Ferry-Dumazet H."/>
            <person name="Groppi A."/>
            <person name="Hantraye F."/>
            <person name="Hennequin C."/>
            <person name="Jauniaux N."/>
            <person name="Joyet P."/>
            <person name="Kachouri R."/>
            <person name="Kerrest A."/>
            <person name="Koszul R."/>
            <person name="Lemaire M."/>
            <person name="Lesur I."/>
            <person name="Ma L."/>
            <person name="Muller H."/>
            <person name="Nicaud J.M."/>
            <person name="Nikolski M."/>
            <person name="Oztas S."/>
            <person name="Ozier-Kalogeropoulos O."/>
            <person name="Pellenz S."/>
            <person name="Potier S."/>
            <person name="Richard G.F."/>
            <person name="Straub M.L."/>
            <person name="Suleau A."/>
            <person name="Swennene D."/>
            <person name="Tekaia F."/>
            <person name="Wesolowski-Louvel M."/>
            <person name="Westhof E."/>
            <person name="Wirth B."/>
            <person name="Zeniou-Meyer M."/>
            <person name="Zivanovic I."/>
            <person name="Bolotin-Fukuhara M."/>
            <person name="Thierry A."/>
            <person name="Bouchier C."/>
            <person name="Caudron B."/>
            <person name="Scarpelli C."/>
            <person name="Gaillardin C."/>
            <person name="Weissenbach J."/>
            <person name="Wincker P."/>
            <person name="Souciet J.L."/>
        </authorList>
    </citation>
    <scope>NUCLEOTIDE SEQUENCE [LARGE SCALE GENOMIC DNA]</scope>
    <source>
        <strain evidence="7">ATCC 36239 / CBS 767 / BCRC 21394 / JCM 1990 / NBRC 0083 / IGC 2968</strain>
    </source>
</reference>
<dbReference type="PANTHER" id="PTHR10996">
    <property type="entry name" value="2-HYDROXYACID DEHYDROGENASE-RELATED"/>
    <property type="match status" value="1"/>
</dbReference>
<sequence>MFFNRIKNLTGLKSLNIARMTTTTIKPKVLRIGEIDFAHQKWKELSDVVEVVKCESSNREEFFKDLKTKYSDITNITRSFASIDQTGRFDEELVSHLPESVKAVSHCGAGYDQIDVEPFSNRKIQLSNVTTPVEAPTADVAVFLILSTLRNFQVGHDLTVQGKWPSGGKCAGAALGHEPSSQTVGIFGMGGIGRAIRDRLKPFGFKKIIYHNRSQLSPELEGGATYVTFDQLLSESDVICISIPLNAKTKHSINGDTISQMKDDVVIVNTARGAIIHEAELLQSLKSGKVGAFGSDVFEFEPEVSQELLDLPNVVSLPHMGTHTYESIQNMEEFVIANVFDHLYTGKVKTIVPEQYNLQFDETPLLKKASG</sequence>
<dbReference type="GO" id="GO:0005829">
    <property type="term" value="C:cytosol"/>
    <property type="evidence" value="ECO:0007669"/>
    <property type="project" value="TreeGrafter"/>
</dbReference>
<proteinExistence type="inferred from homology"/>
<dbReference type="Gene3D" id="3.40.50.720">
    <property type="entry name" value="NAD(P)-binding Rossmann-like Domain"/>
    <property type="match status" value="2"/>
</dbReference>
<dbReference type="AlphaFoldDB" id="Q6BUL2"/>
<dbReference type="OMA" id="HHTRAAM"/>
<dbReference type="PANTHER" id="PTHR10996:SF257">
    <property type="entry name" value="GLYOXYLATE REDUCTASE 1"/>
    <property type="match status" value="1"/>
</dbReference>
<dbReference type="Proteomes" id="UP000000599">
    <property type="component" value="Chromosome C"/>
</dbReference>
<dbReference type="InterPro" id="IPR036291">
    <property type="entry name" value="NAD(P)-bd_dom_sf"/>
</dbReference>
<dbReference type="FunFam" id="3.40.50.720:FF:000026">
    <property type="entry name" value="Glyoxylate/hydroxypyruvate reductase B"/>
    <property type="match status" value="1"/>
</dbReference>
<dbReference type="GO" id="GO:0009436">
    <property type="term" value="P:glyoxylate catabolic process"/>
    <property type="evidence" value="ECO:0007669"/>
    <property type="project" value="EnsemblFungi"/>
</dbReference>
<dbReference type="Pfam" id="PF02826">
    <property type="entry name" value="2-Hacid_dh_C"/>
    <property type="match status" value="1"/>
</dbReference>
<dbReference type="PROSITE" id="PS00065">
    <property type="entry name" value="D_2_HYDROXYACID_DH_1"/>
    <property type="match status" value="1"/>
</dbReference>
<evidence type="ECO:0000256" key="2">
    <source>
        <dbReference type="ARBA" id="ARBA00023002"/>
    </source>
</evidence>
<dbReference type="InterPro" id="IPR050223">
    <property type="entry name" value="D-isomer_2-hydroxyacid_DH"/>
</dbReference>
<dbReference type="RefSeq" id="XP_458107.2">
    <property type="nucleotide sequence ID" value="XM_458107.2"/>
</dbReference>
<dbReference type="VEuPathDB" id="FungiDB:DEHA2C09724g"/>
<comment type="similarity">
    <text evidence="1 3">Belongs to the D-isomer specific 2-hydroxyacid dehydrogenase family.</text>
</comment>
<dbReference type="FunCoup" id="Q6BUL2">
    <property type="interactions" value="501"/>
</dbReference>
<feature type="domain" description="D-isomer specific 2-hydroxyacid dehydrogenase catalytic" evidence="4">
    <location>
        <begin position="81"/>
        <end position="352"/>
    </location>
</feature>
<protein>
    <submittedName>
        <fullName evidence="6">DEHA2C09724p</fullName>
    </submittedName>
</protein>
<accession>Q6BUL2</accession>
<dbReference type="GeneID" id="2900262"/>
<keyword evidence="2 3" id="KW-0560">Oxidoreductase</keyword>
<dbReference type="CDD" id="cd12168">
    <property type="entry name" value="Mand_dh_like"/>
    <property type="match status" value="1"/>
</dbReference>
<evidence type="ECO:0000256" key="3">
    <source>
        <dbReference type="RuleBase" id="RU003719"/>
    </source>
</evidence>
<evidence type="ECO:0000313" key="6">
    <source>
        <dbReference type="EMBL" id="CAG86178.2"/>
    </source>
</evidence>